<name>A0A1C6W4I4_9ACTN</name>
<keyword evidence="2" id="KW-0378">Hydrolase</keyword>
<evidence type="ECO:0000313" key="3">
    <source>
        <dbReference type="Proteomes" id="UP000199343"/>
    </source>
</evidence>
<dbReference type="Gene3D" id="1.10.150.240">
    <property type="entry name" value="Putative phosphatase, domain 2"/>
    <property type="match status" value="1"/>
</dbReference>
<dbReference type="PANTHER" id="PTHR43434:SF1">
    <property type="entry name" value="PHOSPHOGLYCOLATE PHOSPHATASE"/>
    <property type="match status" value="1"/>
</dbReference>
<dbReference type="Proteomes" id="UP001334804">
    <property type="component" value="Chromosome"/>
</dbReference>
<reference evidence="2 4" key="2">
    <citation type="submission" date="2022-10" db="EMBL/GenBank/DDBJ databases">
        <title>The complete genomes of actinobacterial strains from the NBC collection.</title>
        <authorList>
            <person name="Joergensen T.S."/>
            <person name="Alvarez Arevalo M."/>
            <person name="Sterndorff E.B."/>
            <person name="Faurdal D."/>
            <person name="Vuksanovic O."/>
            <person name="Mourched A.-S."/>
            <person name="Charusanti P."/>
            <person name="Shaw S."/>
            <person name="Blin K."/>
            <person name="Weber T."/>
        </authorList>
    </citation>
    <scope>NUCLEOTIDE SEQUENCE [LARGE SCALE GENOMIC DNA]</scope>
    <source>
        <strain evidence="2 4">NBC 01809</strain>
    </source>
</reference>
<dbReference type="PANTHER" id="PTHR43434">
    <property type="entry name" value="PHOSPHOGLYCOLATE PHOSPHATASE"/>
    <property type="match status" value="1"/>
</dbReference>
<dbReference type="InterPro" id="IPR023214">
    <property type="entry name" value="HAD_sf"/>
</dbReference>
<dbReference type="SFLD" id="SFLDS00003">
    <property type="entry name" value="Haloacid_Dehalogenase"/>
    <property type="match status" value="1"/>
</dbReference>
<sequence>MPLSDHVGERLEQALAAHRLVVFDLDGVVVDSNELKVECMREALAEFGTELVDPYIHEFRRTFGRTRREHFLSFHRYHLGGEEAMGERFETFYQRYAGGYAELLAERYPKAPLCPDADVLVRSLSARGLPLYVATGTLTAEAERVLDGHGLAGEFRAVLGGDEPKARRLSTALADVGAAPGEAVLLGDSRQDLLAAQTVGMGFVLVNGHGFFPPAQVLDGADPRSSLVAAGLDPNGSLTGIEAYEGPAGR</sequence>
<dbReference type="AlphaFoldDB" id="A0A1C6W4I4"/>
<dbReference type="SFLD" id="SFLDG01129">
    <property type="entry name" value="C1.5:_HAD__Beta-PGM__Phosphata"/>
    <property type="match status" value="1"/>
</dbReference>
<dbReference type="InterPro" id="IPR041492">
    <property type="entry name" value="HAD_2"/>
</dbReference>
<dbReference type="InterPro" id="IPR050155">
    <property type="entry name" value="HAD-like_hydrolase_sf"/>
</dbReference>
<dbReference type="InterPro" id="IPR036412">
    <property type="entry name" value="HAD-like_sf"/>
</dbReference>
<dbReference type="STRING" id="47871.GA0070608_5712"/>
<dbReference type="EMBL" id="FMIC01000002">
    <property type="protein sequence ID" value="SCL73428.1"/>
    <property type="molecule type" value="Genomic_DNA"/>
</dbReference>
<dbReference type="GO" id="GO:0006281">
    <property type="term" value="P:DNA repair"/>
    <property type="evidence" value="ECO:0007669"/>
    <property type="project" value="TreeGrafter"/>
</dbReference>
<proteinExistence type="predicted"/>
<accession>A0A1C6W4I4</accession>
<evidence type="ECO:0000313" key="4">
    <source>
        <dbReference type="Proteomes" id="UP001334804"/>
    </source>
</evidence>
<evidence type="ECO:0000313" key="2">
    <source>
        <dbReference type="EMBL" id="WSA32562.1"/>
    </source>
</evidence>
<dbReference type="GO" id="GO:0008967">
    <property type="term" value="F:phosphoglycolate phosphatase activity"/>
    <property type="evidence" value="ECO:0007669"/>
    <property type="project" value="TreeGrafter"/>
</dbReference>
<dbReference type="Gene3D" id="3.40.50.1000">
    <property type="entry name" value="HAD superfamily/HAD-like"/>
    <property type="match status" value="1"/>
</dbReference>
<dbReference type="Proteomes" id="UP000199343">
    <property type="component" value="Unassembled WGS sequence"/>
</dbReference>
<dbReference type="EMBL" id="CP109071">
    <property type="protein sequence ID" value="WSA32562.1"/>
    <property type="molecule type" value="Genomic_DNA"/>
</dbReference>
<evidence type="ECO:0000313" key="1">
    <source>
        <dbReference type="EMBL" id="SCL73428.1"/>
    </source>
</evidence>
<dbReference type="GO" id="GO:0005829">
    <property type="term" value="C:cytosol"/>
    <property type="evidence" value="ECO:0007669"/>
    <property type="project" value="TreeGrafter"/>
</dbReference>
<dbReference type="SUPFAM" id="SSF56784">
    <property type="entry name" value="HAD-like"/>
    <property type="match status" value="1"/>
</dbReference>
<dbReference type="InterPro" id="IPR023198">
    <property type="entry name" value="PGP-like_dom2"/>
</dbReference>
<dbReference type="RefSeq" id="WP_176733875.1">
    <property type="nucleotide sequence ID" value="NZ_CP109071.1"/>
</dbReference>
<dbReference type="Pfam" id="PF13419">
    <property type="entry name" value="HAD_2"/>
    <property type="match status" value="1"/>
</dbReference>
<gene>
    <name evidence="1" type="ORF">GA0070608_5712</name>
    <name evidence="2" type="ORF">OIE14_00190</name>
</gene>
<protein>
    <submittedName>
        <fullName evidence="2">HAD family hydrolase</fullName>
    </submittedName>
    <submittedName>
        <fullName evidence="1">Phosphoglycolate phosphatase</fullName>
    </submittedName>
</protein>
<organism evidence="1 3">
    <name type="scientific">Micromonospora peucetia</name>
    <dbReference type="NCBI Taxonomy" id="47871"/>
    <lineage>
        <taxon>Bacteria</taxon>
        <taxon>Bacillati</taxon>
        <taxon>Actinomycetota</taxon>
        <taxon>Actinomycetes</taxon>
        <taxon>Micromonosporales</taxon>
        <taxon>Micromonosporaceae</taxon>
        <taxon>Micromonospora</taxon>
    </lineage>
</organism>
<reference evidence="1 3" key="1">
    <citation type="submission" date="2016-06" db="EMBL/GenBank/DDBJ databases">
        <authorList>
            <person name="Kjaerup R.B."/>
            <person name="Dalgaard T.S."/>
            <person name="Juul-Madsen H.R."/>
        </authorList>
    </citation>
    <scope>NUCLEOTIDE SEQUENCE [LARGE SCALE GENOMIC DNA]</scope>
    <source>
        <strain evidence="1 3">DSM 43363</strain>
    </source>
</reference>
<keyword evidence="4" id="KW-1185">Reference proteome</keyword>